<feature type="transmembrane region" description="Helical" evidence="1">
    <location>
        <begin position="75"/>
        <end position="93"/>
    </location>
</feature>
<organism evidence="2 3">
    <name type="scientific">Metallumcola ferriviriculae</name>
    <dbReference type="NCBI Taxonomy" id="3039180"/>
    <lineage>
        <taxon>Bacteria</taxon>
        <taxon>Bacillati</taxon>
        <taxon>Bacillota</taxon>
        <taxon>Clostridia</taxon>
        <taxon>Neomoorellales</taxon>
        <taxon>Desulfitibacteraceae</taxon>
        <taxon>Metallumcola</taxon>
    </lineage>
</organism>
<dbReference type="EMBL" id="CP121694">
    <property type="protein sequence ID" value="WRO23089.1"/>
    <property type="molecule type" value="Genomic_DNA"/>
</dbReference>
<keyword evidence="3" id="KW-1185">Reference proteome</keyword>
<accession>A0AAU0UTB3</accession>
<keyword evidence="1" id="KW-0812">Transmembrane</keyword>
<sequence>MSDKKYPIWFLISFLLFNAFSILGPFVYLKKTSGTTADMLFWYVKVAVIIYPSWVVLMLILLAISRSLGKLRETLLILAFPCLYFLPFLWLVLSPEIPEFINSIQRFLN</sequence>
<evidence type="ECO:0000313" key="2">
    <source>
        <dbReference type="EMBL" id="WRO23089.1"/>
    </source>
</evidence>
<gene>
    <name evidence="2" type="ORF">MFMK1_002937</name>
</gene>
<evidence type="ECO:0000313" key="3">
    <source>
        <dbReference type="Proteomes" id="UP001329915"/>
    </source>
</evidence>
<feature type="transmembrane region" description="Helical" evidence="1">
    <location>
        <begin position="7"/>
        <end position="28"/>
    </location>
</feature>
<dbReference type="Proteomes" id="UP001329915">
    <property type="component" value="Chromosome"/>
</dbReference>
<dbReference type="KEGG" id="dbc:MFMK1_002937"/>
<dbReference type="RefSeq" id="WP_366922475.1">
    <property type="nucleotide sequence ID" value="NZ_CP121694.1"/>
</dbReference>
<keyword evidence="1" id="KW-1133">Transmembrane helix</keyword>
<evidence type="ECO:0000256" key="1">
    <source>
        <dbReference type="SAM" id="Phobius"/>
    </source>
</evidence>
<dbReference type="AlphaFoldDB" id="A0AAU0UTB3"/>
<reference evidence="2 3" key="1">
    <citation type="submission" date="2023-04" db="EMBL/GenBank/DDBJ databases">
        <authorList>
            <person name="Hsu D."/>
        </authorList>
    </citation>
    <scope>NUCLEOTIDE SEQUENCE [LARGE SCALE GENOMIC DNA]</scope>
    <source>
        <strain evidence="2 3">MK1</strain>
    </source>
</reference>
<feature type="transmembrane region" description="Helical" evidence="1">
    <location>
        <begin position="40"/>
        <end position="63"/>
    </location>
</feature>
<keyword evidence="1" id="KW-0472">Membrane</keyword>
<proteinExistence type="predicted"/>
<protein>
    <submittedName>
        <fullName evidence="2">Uncharacterized protein</fullName>
    </submittedName>
</protein>
<name>A0AAU0UTB3_9FIRM</name>